<keyword evidence="2" id="KW-0012">Acyltransferase</keyword>
<evidence type="ECO:0000256" key="1">
    <source>
        <dbReference type="ARBA" id="ARBA00022679"/>
    </source>
</evidence>
<evidence type="ECO:0000313" key="4">
    <source>
        <dbReference type="EMBL" id="MPL94378.1"/>
    </source>
</evidence>
<dbReference type="EMBL" id="VSSQ01000426">
    <property type="protein sequence ID" value="MPL94378.1"/>
    <property type="molecule type" value="Genomic_DNA"/>
</dbReference>
<reference evidence="4" key="1">
    <citation type="submission" date="2019-08" db="EMBL/GenBank/DDBJ databases">
        <authorList>
            <person name="Kucharzyk K."/>
            <person name="Murdoch R.W."/>
            <person name="Higgins S."/>
            <person name="Loffler F."/>
        </authorList>
    </citation>
    <scope>NUCLEOTIDE SEQUENCE</scope>
</reference>
<feature type="domain" description="N-acetyltransferase" evidence="3">
    <location>
        <begin position="12"/>
        <end position="171"/>
    </location>
</feature>
<gene>
    <name evidence="4" type="ORF">SDC9_40531</name>
</gene>
<dbReference type="SUPFAM" id="SSF55729">
    <property type="entry name" value="Acyl-CoA N-acyltransferases (Nat)"/>
    <property type="match status" value="2"/>
</dbReference>
<evidence type="ECO:0000259" key="3">
    <source>
        <dbReference type="PROSITE" id="PS51186"/>
    </source>
</evidence>
<evidence type="ECO:0000256" key="2">
    <source>
        <dbReference type="ARBA" id="ARBA00023315"/>
    </source>
</evidence>
<dbReference type="PANTHER" id="PTHR43420:SF44">
    <property type="entry name" value="ACETYLTRANSFERASE YPEA"/>
    <property type="match status" value="1"/>
</dbReference>
<keyword evidence="1" id="KW-0808">Transferase</keyword>
<dbReference type="PANTHER" id="PTHR43420">
    <property type="entry name" value="ACETYLTRANSFERASE"/>
    <property type="match status" value="1"/>
</dbReference>
<dbReference type="InterPro" id="IPR000182">
    <property type="entry name" value="GNAT_dom"/>
</dbReference>
<proteinExistence type="predicted"/>
<organism evidence="4">
    <name type="scientific">bioreactor metagenome</name>
    <dbReference type="NCBI Taxonomy" id="1076179"/>
    <lineage>
        <taxon>unclassified sequences</taxon>
        <taxon>metagenomes</taxon>
        <taxon>ecological metagenomes</taxon>
    </lineage>
</organism>
<dbReference type="PROSITE" id="PS51186">
    <property type="entry name" value="GNAT"/>
    <property type="match status" value="2"/>
</dbReference>
<dbReference type="CDD" id="cd04301">
    <property type="entry name" value="NAT_SF"/>
    <property type="match status" value="1"/>
</dbReference>
<name>A0A644VSN2_9ZZZZ</name>
<comment type="caution">
    <text evidence="4">The sequence shown here is derived from an EMBL/GenBank/DDBJ whole genome shotgun (WGS) entry which is preliminary data.</text>
</comment>
<accession>A0A644VSN2</accession>
<dbReference type="InterPro" id="IPR050680">
    <property type="entry name" value="YpeA/RimI_acetyltransf"/>
</dbReference>
<dbReference type="Pfam" id="PF00583">
    <property type="entry name" value="Acetyltransf_1"/>
    <property type="match status" value="1"/>
</dbReference>
<dbReference type="InterPro" id="IPR016181">
    <property type="entry name" value="Acyl_CoA_acyltransferase"/>
</dbReference>
<sequence length="293" mass="34253">MDAIAHKIKEQMKVQTLIDTSIEIIHAAFIDAFSEYEVKIDMPLEKLEEMLLTRDYDPSLSLGCFEKGALIGFVLSGYREIERSMYGYDTGTGVIKAYQNRHIGSLLIERLLEVIKKRRIEHYVLEVIENNDPAIKLYEKYGFVIKRRLRCYRKDLETRQNNTIGYTKTGDASVIEGIEEDTYISFRPSWQNSLRAYRNNQDKYYFEGYEDEGRLIGYGIIHKERGDILQVGVEKGYRGIGIEEMIISDIARAVKKERVTLLNIEDKSNLQKELEKNGYDNYVNQYEMWYSNP</sequence>
<feature type="domain" description="N-acetyltransferase" evidence="3">
    <location>
        <begin position="162"/>
        <end position="293"/>
    </location>
</feature>
<dbReference type="Gene3D" id="3.40.630.30">
    <property type="match status" value="2"/>
</dbReference>
<dbReference type="GO" id="GO:0016747">
    <property type="term" value="F:acyltransferase activity, transferring groups other than amino-acyl groups"/>
    <property type="evidence" value="ECO:0007669"/>
    <property type="project" value="InterPro"/>
</dbReference>
<protein>
    <recommendedName>
        <fullName evidence="3">N-acetyltransferase domain-containing protein</fullName>
    </recommendedName>
</protein>
<dbReference type="AlphaFoldDB" id="A0A644VSN2"/>